<gene>
    <name evidence="14" type="ORF">TCAL_07622</name>
</gene>
<organism evidence="14 15">
    <name type="scientific">Tigriopus californicus</name>
    <name type="common">Marine copepod</name>
    <dbReference type="NCBI Taxonomy" id="6832"/>
    <lineage>
        <taxon>Eukaryota</taxon>
        <taxon>Metazoa</taxon>
        <taxon>Ecdysozoa</taxon>
        <taxon>Arthropoda</taxon>
        <taxon>Crustacea</taxon>
        <taxon>Multicrustacea</taxon>
        <taxon>Hexanauplia</taxon>
        <taxon>Copepoda</taxon>
        <taxon>Harpacticoida</taxon>
        <taxon>Harpacticidae</taxon>
        <taxon>Tigriopus</taxon>
    </lineage>
</organism>
<dbReference type="GO" id="GO:0005634">
    <property type="term" value="C:nucleus"/>
    <property type="evidence" value="ECO:0007669"/>
    <property type="project" value="UniProtKB-SubCell"/>
</dbReference>
<evidence type="ECO:0000256" key="1">
    <source>
        <dbReference type="ARBA" id="ARBA00004123"/>
    </source>
</evidence>
<dbReference type="Gene3D" id="6.10.140.1740">
    <property type="match status" value="1"/>
</dbReference>
<dbReference type="AlphaFoldDB" id="A0A553NVV0"/>
<dbReference type="InterPro" id="IPR019786">
    <property type="entry name" value="Zinc_finger_PHD-type_CS"/>
</dbReference>
<comment type="subunit">
    <text evidence="11">Component of an histone acetyltransferase complex. Interacts with H3K4me3 and to a lesser extent with H3K4me2.</text>
</comment>
<feature type="binding site" evidence="9">
    <location>
        <position position="251"/>
    </location>
    <ligand>
        <name>Zn(2+)</name>
        <dbReference type="ChEBI" id="CHEBI:29105"/>
        <label>1</label>
    </ligand>
</feature>
<feature type="binding site" evidence="9">
    <location>
        <position position="245"/>
    </location>
    <ligand>
        <name>Zn(2+)</name>
        <dbReference type="ChEBI" id="CHEBI:29105"/>
        <label>2</label>
    </ligand>
</feature>
<protein>
    <recommendedName>
        <fullName evidence="11">Inhibitor of growth protein</fullName>
    </recommendedName>
</protein>
<feature type="region of interest" description="Disordered" evidence="12">
    <location>
        <begin position="115"/>
        <end position="199"/>
    </location>
</feature>
<comment type="function">
    <text evidence="11">Component of an histone acetyltransferase complex.</text>
</comment>
<feature type="compositionally biased region" description="Low complexity" evidence="12">
    <location>
        <begin position="145"/>
        <end position="154"/>
    </location>
</feature>
<evidence type="ECO:0000256" key="6">
    <source>
        <dbReference type="ARBA" id="ARBA00022853"/>
    </source>
</evidence>
<feature type="binding site" evidence="9">
    <location>
        <position position="227"/>
    </location>
    <ligand>
        <name>Zn(2+)</name>
        <dbReference type="ChEBI" id="CHEBI:29105"/>
        <label>1</label>
    </ligand>
</feature>
<feature type="binding site" evidence="9">
    <location>
        <position position="240"/>
    </location>
    <ligand>
        <name>Zn(2+)</name>
        <dbReference type="ChEBI" id="CHEBI:29105"/>
        <label>2</label>
    </ligand>
</feature>
<accession>A0A553NVV0</accession>
<dbReference type="InterPro" id="IPR024610">
    <property type="entry name" value="ING_N_histone-binding"/>
</dbReference>
<dbReference type="CDD" id="cd15586">
    <property type="entry name" value="PHD_ING4_5"/>
    <property type="match status" value="1"/>
</dbReference>
<evidence type="ECO:0000256" key="5">
    <source>
        <dbReference type="ARBA" id="ARBA00022833"/>
    </source>
</evidence>
<evidence type="ECO:0000256" key="3">
    <source>
        <dbReference type="ARBA" id="ARBA00022723"/>
    </source>
</evidence>
<dbReference type="InterPro" id="IPR011011">
    <property type="entry name" value="Znf_FYVE_PHD"/>
</dbReference>
<keyword evidence="5 9" id="KW-0862">Zinc</keyword>
<evidence type="ECO:0000256" key="7">
    <source>
        <dbReference type="ARBA" id="ARBA00023242"/>
    </source>
</evidence>
<evidence type="ECO:0000313" key="14">
    <source>
        <dbReference type="EMBL" id="TRY69549.1"/>
    </source>
</evidence>
<evidence type="ECO:0000259" key="13">
    <source>
        <dbReference type="PROSITE" id="PS50016"/>
    </source>
</evidence>
<dbReference type="GO" id="GO:0006355">
    <property type="term" value="P:regulation of DNA-templated transcription"/>
    <property type="evidence" value="ECO:0007669"/>
    <property type="project" value="TreeGrafter"/>
</dbReference>
<reference evidence="14 15" key="1">
    <citation type="journal article" date="2018" name="Nat. Ecol. Evol.">
        <title>Genomic signatures of mitonuclear coevolution across populations of Tigriopus californicus.</title>
        <authorList>
            <person name="Barreto F.S."/>
            <person name="Watson E.T."/>
            <person name="Lima T.G."/>
            <person name="Willett C.S."/>
            <person name="Edmands S."/>
            <person name="Li W."/>
            <person name="Burton R.S."/>
        </authorList>
    </citation>
    <scope>NUCLEOTIDE SEQUENCE [LARGE SCALE GENOMIC DNA]</scope>
    <source>
        <strain evidence="14 15">San Diego</strain>
    </source>
</reference>
<dbReference type="GO" id="GO:0006325">
    <property type="term" value="P:chromatin organization"/>
    <property type="evidence" value="ECO:0007669"/>
    <property type="project" value="UniProtKB-KW"/>
</dbReference>
<dbReference type="GO" id="GO:0008270">
    <property type="term" value="F:zinc ion binding"/>
    <property type="evidence" value="ECO:0007669"/>
    <property type="project" value="UniProtKB-KW"/>
</dbReference>
<keyword evidence="7 11" id="KW-0539">Nucleus</keyword>
<comment type="subcellular location">
    <subcellularLocation>
        <location evidence="1 11">Nucleus</location>
    </subcellularLocation>
</comment>
<proteinExistence type="inferred from homology"/>
<evidence type="ECO:0000256" key="12">
    <source>
        <dbReference type="SAM" id="MobiDB-lite"/>
    </source>
</evidence>
<dbReference type="PANTHER" id="PTHR10333">
    <property type="entry name" value="INHIBITOR OF GROWTH PROTEIN"/>
    <property type="match status" value="1"/>
</dbReference>
<keyword evidence="3 9" id="KW-0479">Metal-binding</keyword>
<dbReference type="PROSITE" id="PS50016">
    <property type="entry name" value="ZF_PHD_2"/>
    <property type="match status" value="1"/>
</dbReference>
<keyword evidence="6 11" id="KW-0156">Chromatin regulator</keyword>
<feature type="binding site" evidence="9">
    <location>
        <position position="267"/>
    </location>
    <ligand>
        <name>Zn(2+)</name>
        <dbReference type="ChEBI" id="CHEBI:29105"/>
        <label>2</label>
    </ligand>
</feature>
<dbReference type="PANTHER" id="PTHR10333:SF42">
    <property type="entry name" value="INHIBITOR OF GROWTH PROTEIN 5"/>
    <property type="match status" value="1"/>
</dbReference>
<evidence type="ECO:0000256" key="11">
    <source>
        <dbReference type="RuleBase" id="RU361213"/>
    </source>
</evidence>
<dbReference type="InterPro" id="IPR001965">
    <property type="entry name" value="Znf_PHD"/>
</dbReference>
<dbReference type="OMA" id="QPKGKWF"/>
<feature type="site" description="Histone H3K4me3 binding" evidence="8">
    <location>
        <position position="241"/>
    </location>
</feature>
<feature type="site" description="Histone H3K4me3 binding" evidence="8">
    <location>
        <position position="226"/>
    </location>
</feature>
<dbReference type="EMBL" id="VCGU01000010">
    <property type="protein sequence ID" value="TRY69549.1"/>
    <property type="molecule type" value="Genomic_DNA"/>
</dbReference>
<comment type="caution">
    <text evidence="14">The sequence shown here is derived from an EMBL/GenBank/DDBJ whole genome shotgun (WGS) entry which is preliminary data.</text>
</comment>
<dbReference type="SUPFAM" id="SSF57903">
    <property type="entry name" value="FYVE/PHD zinc finger"/>
    <property type="match status" value="1"/>
</dbReference>
<feature type="site" description="Histone H3K4me3 binding" evidence="8">
    <location>
        <position position="237"/>
    </location>
</feature>
<keyword evidence="15" id="KW-1185">Reference proteome</keyword>
<evidence type="ECO:0000313" key="15">
    <source>
        <dbReference type="Proteomes" id="UP000318571"/>
    </source>
</evidence>
<name>A0A553NVV0_TIGCA</name>
<evidence type="ECO:0000256" key="9">
    <source>
        <dbReference type="PIRSR" id="PIRSR628651-51"/>
    </source>
</evidence>
<dbReference type="Gene3D" id="3.30.40.10">
    <property type="entry name" value="Zinc/RING finger domain, C3HC4 (zinc finger)"/>
    <property type="match status" value="1"/>
</dbReference>
<evidence type="ECO:0000256" key="8">
    <source>
        <dbReference type="PIRSR" id="PIRSR628651-50"/>
    </source>
</evidence>
<dbReference type="InterPro" id="IPR028651">
    <property type="entry name" value="ING_fam"/>
</dbReference>
<evidence type="ECO:0000256" key="4">
    <source>
        <dbReference type="ARBA" id="ARBA00022771"/>
    </source>
</evidence>
<sequence>MAGGSSTLYLEHYLDSLESLPGDLRRNFTLMHDLDRKNRTILQEADALADEYLSKVRDLTSSDRKVEMEKIQSRFGKAKIHGDDKVAIAIQTYELVDKHIRRLDADLAKFEAEMKEKGRLSQTETETEAEAETGPKSKAKKKYTKTAGSKANAGSAGGGTSKKGGKKDEEKGGKRGKKKAAGGSGGHADKSATPKEPLLGGASLAASVGIPQEVLDMPVDPNEPTYCLCQQVSYGEMIGCDNSDCPIEWFHFGCMGLTTKPKGKWYCPKCVPLYKKKK</sequence>
<dbReference type="FunFam" id="3.30.40.10:FF:000016">
    <property type="entry name" value="Inhibitor of growth protein"/>
    <property type="match status" value="1"/>
</dbReference>
<dbReference type="SMART" id="SM01408">
    <property type="entry name" value="ING"/>
    <property type="match status" value="1"/>
</dbReference>
<feature type="site" description="Histone H3K4me3 binding" evidence="8">
    <location>
        <position position="249"/>
    </location>
</feature>
<dbReference type="InterPro" id="IPR019787">
    <property type="entry name" value="Znf_PHD-finger"/>
</dbReference>
<comment type="domain">
    <text evidence="11">The PHD-type zinc finger mediates the binding to H3K4me3.</text>
</comment>
<dbReference type="PROSITE" id="PS01359">
    <property type="entry name" value="ZF_PHD_1"/>
    <property type="match status" value="1"/>
</dbReference>
<feature type="binding site" evidence="9">
    <location>
        <position position="270"/>
    </location>
    <ligand>
        <name>Zn(2+)</name>
        <dbReference type="ChEBI" id="CHEBI:29105"/>
        <label>2</label>
    </ligand>
</feature>
<dbReference type="SMART" id="SM00249">
    <property type="entry name" value="PHD"/>
    <property type="match status" value="1"/>
</dbReference>
<evidence type="ECO:0000256" key="2">
    <source>
        <dbReference type="ARBA" id="ARBA00010210"/>
    </source>
</evidence>
<evidence type="ECO:0000256" key="10">
    <source>
        <dbReference type="PROSITE-ProRule" id="PRU00146"/>
    </source>
</evidence>
<dbReference type="Pfam" id="PF12998">
    <property type="entry name" value="ING"/>
    <property type="match status" value="1"/>
</dbReference>
<feature type="domain" description="PHD-type" evidence="13">
    <location>
        <begin position="224"/>
        <end position="273"/>
    </location>
</feature>
<dbReference type="OrthoDB" id="5411773at2759"/>
<dbReference type="InterPro" id="IPR013083">
    <property type="entry name" value="Znf_RING/FYVE/PHD"/>
</dbReference>
<dbReference type="STRING" id="6832.A0A553NVV0"/>
<keyword evidence="4 10" id="KW-0863">Zinc-finger</keyword>
<feature type="binding site" evidence="9">
    <location>
        <position position="229"/>
    </location>
    <ligand>
        <name>Zn(2+)</name>
        <dbReference type="ChEBI" id="CHEBI:29105"/>
        <label>1</label>
    </ligand>
</feature>
<comment type="similarity">
    <text evidence="2 11">Belongs to the ING family.</text>
</comment>
<feature type="binding site" evidence="9">
    <location>
        <position position="254"/>
    </location>
    <ligand>
        <name>Zn(2+)</name>
        <dbReference type="ChEBI" id="CHEBI:29105"/>
        <label>1</label>
    </ligand>
</feature>
<dbReference type="Proteomes" id="UP000318571">
    <property type="component" value="Chromosome 1"/>
</dbReference>